<dbReference type="EMBL" id="FODD01000105">
    <property type="protein sequence ID" value="SEP10233.1"/>
    <property type="molecule type" value="Genomic_DNA"/>
</dbReference>
<gene>
    <name evidence="9" type="ORF">SAMN05216267_11056</name>
</gene>
<dbReference type="Proteomes" id="UP000181951">
    <property type="component" value="Unassembled WGS sequence"/>
</dbReference>
<dbReference type="PANTHER" id="PTHR43133">
    <property type="entry name" value="RNA POLYMERASE ECF-TYPE SIGMA FACTO"/>
    <property type="match status" value="1"/>
</dbReference>
<evidence type="ECO:0000259" key="7">
    <source>
        <dbReference type="Pfam" id="PF04542"/>
    </source>
</evidence>
<dbReference type="GO" id="GO:0016987">
    <property type="term" value="F:sigma factor activity"/>
    <property type="evidence" value="ECO:0007669"/>
    <property type="project" value="UniProtKB-KW"/>
</dbReference>
<feature type="compositionally biased region" description="Low complexity" evidence="6">
    <location>
        <begin position="58"/>
        <end position="75"/>
    </location>
</feature>
<sequence>MLDSGTEAEDAVQDAFVSAWRQLPQYRGQAAFGTRVPRVVVNRCLNVLRARRPETDLESVPEPAAPAPLASPARAAESRAAARDLAEALASLSPEQRVCSVLREVEDLPHETLAETVGIRTEVARGRVFRARRCMTEARTAWR</sequence>
<proteinExistence type="inferred from homology"/>
<dbReference type="Pfam" id="PF08281">
    <property type="entry name" value="Sigma70_r4_2"/>
    <property type="match status" value="1"/>
</dbReference>
<dbReference type="InterPro" id="IPR014284">
    <property type="entry name" value="RNA_pol_sigma-70_dom"/>
</dbReference>
<dbReference type="InterPro" id="IPR013249">
    <property type="entry name" value="RNA_pol_sigma70_r4_t2"/>
</dbReference>
<evidence type="ECO:0000256" key="4">
    <source>
        <dbReference type="ARBA" id="ARBA00023125"/>
    </source>
</evidence>
<dbReference type="InterPro" id="IPR039425">
    <property type="entry name" value="RNA_pol_sigma-70-like"/>
</dbReference>
<evidence type="ECO:0000256" key="5">
    <source>
        <dbReference type="ARBA" id="ARBA00023163"/>
    </source>
</evidence>
<keyword evidence="3" id="KW-0731">Sigma factor</keyword>
<dbReference type="PANTHER" id="PTHR43133:SF8">
    <property type="entry name" value="RNA POLYMERASE SIGMA FACTOR HI_1459-RELATED"/>
    <property type="match status" value="1"/>
</dbReference>
<dbReference type="GO" id="GO:0003677">
    <property type="term" value="F:DNA binding"/>
    <property type="evidence" value="ECO:0007669"/>
    <property type="project" value="UniProtKB-KW"/>
</dbReference>
<feature type="domain" description="RNA polymerase sigma-70 region 2" evidence="7">
    <location>
        <begin position="1"/>
        <end position="52"/>
    </location>
</feature>
<feature type="region of interest" description="Disordered" evidence="6">
    <location>
        <begin position="52"/>
        <end position="78"/>
    </location>
</feature>
<accession>A0A1H8V4U1</accession>
<dbReference type="NCBIfam" id="TIGR02937">
    <property type="entry name" value="sigma70-ECF"/>
    <property type="match status" value="1"/>
</dbReference>
<evidence type="ECO:0000256" key="2">
    <source>
        <dbReference type="ARBA" id="ARBA00023015"/>
    </source>
</evidence>
<feature type="domain" description="RNA polymerase sigma factor 70 region 4 type 2" evidence="8">
    <location>
        <begin position="83"/>
        <end position="135"/>
    </location>
</feature>
<protein>
    <submittedName>
        <fullName evidence="9">RNA polymerase sigma-70 factor, ECF subfamily</fullName>
    </submittedName>
</protein>
<keyword evidence="5" id="KW-0804">Transcription</keyword>
<keyword evidence="10" id="KW-1185">Reference proteome</keyword>
<reference evidence="9 10" key="1">
    <citation type="submission" date="2016-10" db="EMBL/GenBank/DDBJ databases">
        <authorList>
            <person name="de Groot N.N."/>
        </authorList>
    </citation>
    <scope>NUCLEOTIDE SEQUENCE [LARGE SCALE GENOMIC DNA]</scope>
    <source>
        <strain evidence="9 10">CGMCC 4.2026</strain>
    </source>
</reference>
<dbReference type="STRING" id="310780.SAMN05216267_11056"/>
<evidence type="ECO:0000313" key="10">
    <source>
        <dbReference type="Proteomes" id="UP000181951"/>
    </source>
</evidence>
<keyword evidence="4" id="KW-0238">DNA-binding</keyword>
<dbReference type="InterPro" id="IPR013324">
    <property type="entry name" value="RNA_pol_sigma_r3/r4-like"/>
</dbReference>
<name>A0A1H8V4U1_9ACTN</name>
<evidence type="ECO:0000259" key="8">
    <source>
        <dbReference type="Pfam" id="PF08281"/>
    </source>
</evidence>
<dbReference type="GO" id="GO:0006352">
    <property type="term" value="P:DNA-templated transcription initiation"/>
    <property type="evidence" value="ECO:0007669"/>
    <property type="project" value="InterPro"/>
</dbReference>
<evidence type="ECO:0000313" key="9">
    <source>
        <dbReference type="EMBL" id="SEP10233.1"/>
    </source>
</evidence>
<dbReference type="AlphaFoldDB" id="A0A1H8V4U1"/>
<comment type="similarity">
    <text evidence="1">Belongs to the sigma-70 factor family. ECF subfamily.</text>
</comment>
<evidence type="ECO:0000256" key="3">
    <source>
        <dbReference type="ARBA" id="ARBA00023082"/>
    </source>
</evidence>
<dbReference type="SUPFAM" id="SSF88659">
    <property type="entry name" value="Sigma3 and sigma4 domains of RNA polymerase sigma factors"/>
    <property type="match status" value="1"/>
</dbReference>
<dbReference type="InterPro" id="IPR007627">
    <property type="entry name" value="RNA_pol_sigma70_r2"/>
</dbReference>
<dbReference type="InterPro" id="IPR036388">
    <property type="entry name" value="WH-like_DNA-bd_sf"/>
</dbReference>
<dbReference type="Gene3D" id="1.10.10.10">
    <property type="entry name" value="Winged helix-like DNA-binding domain superfamily/Winged helix DNA-binding domain"/>
    <property type="match status" value="1"/>
</dbReference>
<dbReference type="SUPFAM" id="SSF88946">
    <property type="entry name" value="Sigma2 domain of RNA polymerase sigma factors"/>
    <property type="match status" value="1"/>
</dbReference>
<dbReference type="InterPro" id="IPR013325">
    <property type="entry name" value="RNA_pol_sigma_r2"/>
</dbReference>
<dbReference type="Pfam" id="PF04542">
    <property type="entry name" value="Sigma70_r2"/>
    <property type="match status" value="1"/>
</dbReference>
<dbReference type="Gene3D" id="1.10.1740.10">
    <property type="match status" value="1"/>
</dbReference>
<keyword evidence="2" id="KW-0805">Transcription regulation</keyword>
<evidence type="ECO:0000256" key="1">
    <source>
        <dbReference type="ARBA" id="ARBA00010641"/>
    </source>
</evidence>
<evidence type="ECO:0000256" key="6">
    <source>
        <dbReference type="SAM" id="MobiDB-lite"/>
    </source>
</evidence>
<organism evidence="9 10">
    <name type="scientific">Actinacidiphila rubida</name>
    <dbReference type="NCBI Taxonomy" id="310780"/>
    <lineage>
        <taxon>Bacteria</taxon>
        <taxon>Bacillati</taxon>
        <taxon>Actinomycetota</taxon>
        <taxon>Actinomycetes</taxon>
        <taxon>Kitasatosporales</taxon>
        <taxon>Streptomycetaceae</taxon>
        <taxon>Actinacidiphila</taxon>
    </lineage>
</organism>